<evidence type="ECO:0000313" key="3">
    <source>
        <dbReference type="Proteomes" id="UP001140562"/>
    </source>
</evidence>
<dbReference type="Proteomes" id="UP001140562">
    <property type="component" value="Unassembled WGS sequence"/>
</dbReference>
<reference evidence="2" key="1">
    <citation type="submission" date="2022-10" db="EMBL/GenBank/DDBJ databases">
        <title>Tapping the CABI collections for fungal endophytes: first genome assemblies for Collariella, Neodidymelliopsis, Ascochyta clinopodiicola, Didymella pomorum, Didymosphaeria variabile, Neocosmospora piperis and Neocucurbitaria cava.</title>
        <authorList>
            <person name="Hill R."/>
        </authorList>
    </citation>
    <scope>NUCLEOTIDE SEQUENCE</scope>
    <source>
        <strain evidence="2">IMI 360193</strain>
    </source>
</reference>
<organism evidence="2 3">
    <name type="scientific">Didymella glomerata</name>
    <dbReference type="NCBI Taxonomy" id="749621"/>
    <lineage>
        <taxon>Eukaryota</taxon>
        <taxon>Fungi</taxon>
        <taxon>Dikarya</taxon>
        <taxon>Ascomycota</taxon>
        <taxon>Pezizomycotina</taxon>
        <taxon>Dothideomycetes</taxon>
        <taxon>Pleosporomycetidae</taxon>
        <taxon>Pleosporales</taxon>
        <taxon>Pleosporineae</taxon>
        <taxon>Didymellaceae</taxon>
        <taxon>Didymella</taxon>
    </lineage>
</organism>
<dbReference type="EMBL" id="JAPEUV010000070">
    <property type="protein sequence ID" value="KAJ4334843.1"/>
    <property type="molecule type" value="Genomic_DNA"/>
</dbReference>
<evidence type="ECO:0000256" key="1">
    <source>
        <dbReference type="SAM" id="MobiDB-lite"/>
    </source>
</evidence>
<sequence length="150" mass="16165">MSDPNDLSAREMEVLALAWQCMESEPKIDNKKLAELTGYTEGSASVTMGKIKRKLKAKAARSSGVVNTPKKTAGASKTPKSGKRGTSEAAAQGTPTKKSKNASKPVNDDNDDDDEFATFSVKKEEVNEINSSADTFFQDNHYAAMGEDQL</sequence>
<gene>
    <name evidence="2" type="ORF">N0V87_006538</name>
</gene>
<accession>A0A9W8WWC8</accession>
<dbReference type="AlphaFoldDB" id="A0A9W8WWC8"/>
<feature type="region of interest" description="Disordered" evidence="1">
    <location>
        <begin position="57"/>
        <end position="123"/>
    </location>
</feature>
<dbReference type="OrthoDB" id="5403747at2759"/>
<keyword evidence="3" id="KW-1185">Reference proteome</keyword>
<proteinExistence type="predicted"/>
<comment type="caution">
    <text evidence="2">The sequence shown here is derived from an EMBL/GenBank/DDBJ whole genome shotgun (WGS) entry which is preliminary data.</text>
</comment>
<evidence type="ECO:0000313" key="2">
    <source>
        <dbReference type="EMBL" id="KAJ4334843.1"/>
    </source>
</evidence>
<name>A0A9W8WWC8_9PLEO</name>
<protein>
    <submittedName>
        <fullName evidence="2">Uncharacterized protein</fullName>
    </submittedName>
</protein>